<gene>
    <name evidence="4" type="ORF">IW256_001711</name>
</gene>
<keyword evidence="2" id="KW-0472">Membrane</keyword>
<dbReference type="PANTHER" id="PTHR23028:SF53">
    <property type="entry name" value="ACYL_TRANSF_3 DOMAIN-CONTAINING PROTEIN"/>
    <property type="match status" value="1"/>
</dbReference>
<dbReference type="EMBL" id="JADOUA010000001">
    <property type="protein sequence ID" value="MBG6087598.1"/>
    <property type="molecule type" value="Genomic_DNA"/>
</dbReference>
<feature type="transmembrane region" description="Helical" evidence="2">
    <location>
        <begin position="12"/>
        <end position="34"/>
    </location>
</feature>
<feature type="transmembrane region" description="Helical" evidence="2">
    <location>
        <begin position="269"/>
        <end position="286"/>
    </location>
</feature>
<feature type="transmembrane region" description="Helical" evidence="2">
    <location>
        <begin position="245"/>
        <end position="262"/>
    </location>
</feature>
<comment type="caution">
    <text evidence="4">The sequence shown here is derived from an EMBL/GenBank/DDBJ whole genome shotgun (WGS) entry which is preliminary data.</text>
</comment>
<keyword evidence="5" id="KW-1185">Reference proteome</keyword>
<evidence type="ECO:0000313" key="4">
    <source>
        <dbReference type="EMBL" id="MBG6087598.1"/>
    </source>
</evidence>
<dbReference type="Proteomes" id="UP000614047">
    <property type="component" value="Unassembled WGS sequence"/>
</dbReference>
<dbReference type="InterPro" id="IPR050879">
    <property type="entry name" value="Acyltransferase_3"/>
</dbReference>
<feature type="compositionally biased region" description="Pro residues" evidence="1">
    <location>
        <begin position="357"/>
        <end position="373"/>
    </location>
</feature>
<feature type="transmembrane region" description="Helical" evidence="2">
    <location>
        <begin position="54"/>
        <end position="75"/>
    </location>
</feature>
<proteinExistence type="predicted"/>
<dbReference type="GO" id="GO:0016747">
    <property type="term" value="F:acyltransferase activity, transferring groups other than amino-acyl groups"/>
    <property type="evidence" value="ECO:0007669"/>
    <property type="project" value="InterPro"/>
</dbReference>
<dbReference type="RefSeq" id="WP_197010433.1">
    <property type="nucleotide sequence ID" value="NZ_BAABES010000029.1"/>
</dbReference>
<dbReference type="AlphaFoldDB" id="A0A931DFC4"/>
<feature type="transmembrane region" description="Helical" evidence="2">
    <location>
        <begin position="306"/>
        <end position="327"/>
    </location>
</feature>
<accession>A0A931DFC4</accession>
<feature type="transmembrane region" description="Helical" evidence="2">
    <location>
        <begin position="146"/>
        <end position="173"/>
    </location>
</feature>
<protein>
    <submittedName>
        <fullName evidence="4">Peptidoglycan/LPS O-acetylase OafA/YrhL</fullName>
    </submittedName>
</protein>
<keyword evidence="2" id="KW-0812">Transmembrane</keyword>
<name>A0A931DFC4_9ACTN</name>
<evidence type="ECO:0000259" key="3">
    <source>
        <dbReference type="Pfam" id="PF01757"/>
    </source>
</evidence>
<reference evidence="4" key="1">
    <citation type="submission" date="2020-11" db="EMBL/GenBank/DDBJ databases">
        <title>Sequencing the genomes of 1000 actinobacteria strains.</title>
        <authorList>
            <person name="Klenk H.-P."/>
        </authorList>
    </citation>
    <scope>NUCLEOTIDE SEQUENCE</scope>
    <source>
        <strain evidence="4">DSM 43175</strain>
    </source>
</reference>
<evidence type="ECO:0000313" key="5">
    <source>
        <dbReference type="Proteomes" id="UP000614047"/>
    </source>
</evidence>
<feature type="region of interest" description="Disordered" evidence="1">
    <location>
        <begin position="348"/>
        <end position="389"/>
    </location>
</feature>
<dbReference type="GO" id="GO:0009103">
    <property type="term" value="P:lipopolysaccharide biosynthetic process"/>
    <property type="evidence" value="ECO:0007669"/>
    <property type="project" value="TreeGrafter"/>
</dbReference>
<evidence type="ECO:0000256" key="1">
    <source>
        <dbReference type="SAM" id="MobiDB-lite"/>
    </source>
</evidence>
<feature type="transmembrane region" description="Helical" evidence="2">
    <location>
        <begin position="87"/>
        <end position="108"/>
    </location>
</feature>
<organism evidence="4 5">
    <name type="scientific">Actinomadura viridis</name>
    <dbReference type="NCBI Taxonomy" id="58110"/>
    <lineage>
        <taxon>Bacteria</taxon>
        <taxon>Bacillati</taxon>
        <taxon>Actinomycetota</taxon>
        <taxon>Actinomycetes</taxon>
        <taxon>Streptosporangiales</taxon>
        <taxon>Thermomonosporaceae</taxon>
        <taxon>Actinomadura</taxon>
    </lineage>
</organism>
<dbReference type="Pfam" id="PF01757">
    <property type="entry name" value="Acyl_transf_3"/>
    <property type="match status" value="1"/>
</dbReference>
<evidence type="ECO:0000256" key="2">
    <source>
        <dbReference type="SAM" id="Phobius"/>
    </source>
</evidence>
<feature type="transmembrane region" description="Helical" evidence="2">
    <location>
        <begin position="185"/>
        <end position="207"/>
    </location>
</feature>
<feature type="transmembrane region" description="Helical" evidence="2">
    <location>
        <begin position="114"/>
        <end position="134"/>
    </location>
</feature>
<dbReference type="PANTHER" id="PTHR23028">
    <property type="entry name" value="ACETYLTRANSFERASE"/>
    <property type="match status" value="1"/>
</dbReference>
<dbReference type="InterPro" id="IPR002656">
    <property type="entry name" value="Acyl_transf_3_dom"/>
</dbReference>
<sequence>MTPTRHDRLRELDLLRFVAALAVVLFHFTGFKGAGPWPEPSLELFPGLGLITRYGYLGVDLFFMISGFVILMSAWGRSPGEFGVSRLVRLMPAYWAAVLLGLAVYAVFRLGSGAPGLIVPNLTMLQGGLGVKNVDAVFWTLWVETHFYVLIAVLAAIGIGYRGCLVFMAAWTIGGVYADEAGNKLLQVMLMPTWSPYFIGGMALYMIHRFGPTLLLWGYVAVSWLLAVHWSVWRTGHVFTGSDETVVAFAVTGVFAVMALVATGRLRGLRWRGLTVLGALTYPLYLTHSQVALPLLKYAYPALNRWVALALVTGASLLVAYAVYRLVERPGQSWMRARLRESLAPMREGAAKASVPAPRPGAHPAPPAAPPAPNGSASDLPGPRTTRVP</sequence>
<dbReference type="GO" id="GO:0016020">
    <property type="term" value="C:membrane"/>
    <property type="evidence" value="ECO:0007669"/>
    <property type="project" value="TreeGrafter"/>
</dbReference>
<feature type="domain" description="Acyltransferase 3" evidence="3">
    <location>
        <begin position="11"/>
        <end position="325"/>
    </location>
</feature>
<feature type="transmembrane region" description="Helical" evidence="2">
    <location>
        <begin position="214"/>
        <end position="233"/>
    </location>
</feature>
<keyword evidence="2" id="KW-1133">Transmembrane helix</keyword>